<dbReference type="Gene3D" id="1.10.10.10">
    <property type="entry name" value="Winged helix-like DNA-binding domain superfamily/Winged helix DNA-binding domain"/>
    <property type="match status" value="1"/>
</dbReference>
<dbReference type="PANTHER" id="PTHR43537:SF5">
    <property type="entry name" value="UXU OPERON TRANSCRIPTIONAL REGULATOR"/>
    <property type="match status" value="1"/>
</dbReference>
<evidence type="ECO:0000259" key="4">
    <source>
        <dbReference type="PROSITE" id="PS50949"/>
    </source>
</evidence>
<proteinExistence type="predicted"/>
<dbReference type="OrthoDB" id="9782299at2"/>
<evidence type="ECO:0000256" key="2">
    <source>
        <dbReference type="ARBA" id="ARBA00023125"/>
    </source>
</evidence>
<feature type="domain" description="HTH gntR-type" evidence="4">
    <location>
        <begin position="9"/>
        <end position="77"/>
    </location>
</feature>
<sequence length="238" mass="27321">MNLTSIQKKSLSEEIVIQIIQYIRNENLKAGDKLPSEDRLVEKFQVSKTAVREALSILASKGILEKRPGIGSILREVTGSMLVEDLTTQLIINKQSLREILEFRRVIEVEAAGLAAERATEEQMIKIKEAHLELIHQNQNGEIGIQEDYRFHYLIVVSTNNSIFETIFNTISSRIFEAIKITKKQSVMLSQQYITETHEEQQRITDAILSKDPNAARLEMLNHLHKNEEKLWNNELSL</sequence>
<dbReference type="Pfam" id="PF07729">
    <property type="entry name" value="FCD"/>
    <property type="match status" value="1"/>
</dbReference>
<keyword evidence="6" id="KW-1185">Reference proteome</keyword>
<dbReference type="PROSITE" id="PS50949">
    <property type="entry name" value="HTH_GNTR"/>
    <property type="match status" value="1"/>
</dbReference>
<dbReference type="STRING" id="1193713.GCA_001636315_00074"/>
<dbReference type="Pfam" id="PF00392">
    <property type="entry name" value="GntR"/>
    <property type="match status" value="1"/>
</dbReference>
<dbReference type="KEGG" id="nmk:CHR53_16260"/>
<name>A0A3Q9QXL9_9BACI</name>
<dbReference type="SUPFAM" id="SSF48008">
    <property type="entry name" value="GntR ligand-binding domain-like"/>
    <property type="match status" value="1"/>
</dbReference>
<protein>
    <recommendedName>
        <fullName evidence="4">HTH gntR-type domain-containing protein</fullName>
    </recommendedName>
</protein>
<keyword evidence="3" id="KW-0804">Transcription</keyword>
<dbReference type="SMART" id="SM00895">
    <property type="entry name" value="FCD"/>
    <property type="match status" value="1"/>
</dbReference>
<dbReference type="InterPro" id="IPR036390">
    <property type="entry name" value="WH_DNA-bd_sf"/>
</dbReference>
<evidence type="ECO:0000256" key="1">
    <source>
        <dbReference type="ARBA" id="ARBA00023015"/>
    </source>
</evidence>
<dbReference type="InterPro" id="IPR000524">
    <property type="entry name" value="Tscrpt_reg_HTH_GntR"/>
</dbReference>
<dbReference type="Proteomes" id="UP000282892">
    <property type="component" value="Chromosome"/>
</dbReference>
<dbReference type="AlphaFoldDB" id="A0A3Q9QXL9"/>
<dbReference type="SUPFAM" id="SSF46785">
    <property type="entry name" value="Winged helix' DNA-binding domain"/>
    <property type="match status" value="1"/>
</dbReference>
<keyword evidence="1" id="KW-0805">Transcription regulation</keyword>
<dbReference type="GO" id="GO:0003677">
    <property type="term" value="F:DNA binding"/>
    <property type="evidence" value="ECO:0007669"/>
    <property type="project" value="UniProtKB-KW"/>
</dbReference>
<dbReference type="PRINTS" id="PR00035">
    <property type="entry name" value="HTHGNTR"/>
</dbReference>
<accession>A0A3Q9QXL9</accession>
<evidence type="ECO:0000313" key="6">
    <source>
        <dbReference type="Proteomes" id="UP000282892"/>
    </source>
</evidence>
<dbReference type="InterPro" id="IPR011711">
    <property type="entry name" value="GntR_C"/>
</dbReference>
<dbReference type="GO" id="GO:0003700">
    <property type="term" value="F:DNA-binding transcription factor activity"/>
    <property type="evidence" value="ECO:0007669"/>
    <property type="project" value="InterPro"/>
</dbReference>
<keyword evidence="2" id="KW-0238">DNA-binding</keyword>
<dbReference type="EMBL" id="CP022572">
    <property type="protein sequence ID" value="AZU62692.1"/>
    <property type="molecule type" value="Genomic_DNA"/>
</dbReference>
<evidence type="ECO:0000256" key="3">
    <source>
        <dbReference type="ARBA" id="ARBA00023163"/>
    </source>
</evidence>
<dbReference type="InterPro" id="IPR036388">
    <property type="entry name" value="WH-like_DNA-bd_sf"/>
</dbReference>
<gene>
    <name evidence="5" type="ORF">CHR53_16260</name>
</gene>
<organism evidence="5 6">
    <name type="scientific">Neobacillus mesonae</name>
    <dbReference type="NCBI Taxonomy" id="1193713"/>
    <lineage>
        <taxon>Bacteria</taxon>
        <taxon>Bacillati</taxon>
        <taxon>Bacillota</taxon>
        <taxon>Bacilli</taxon>
        <taxon>Bacillales</taxon>
        <taxon>Bacillaceae</taxon>
        <taxon>Neobacillus</taxon>
    </lineage>
</organism>
<dbReference type="CDD" id="cd07377">
    <property type="entry name" value="WHTH_GntR"/>
    <property type="match status" value="1"/>
</dbReference>
<dbReference type="SMART" id="SM00345">
    <property type="entry name" value="HTH_GNTR"/>
    <property type="match status" value="1"/>
</dbReference>
<dbReference type="PANTHER" id="PTHR43537">
    <property type="entry name" value="TRANSCRIPTIONAL REGULATOR, GNTR FAMILY"/>
    <property type="match status" value="1"/>
</dbReference>
<dbReference type="Gene3D" id="1.20.120.530">
    <property type="entry name" value="GntR ligand-binding domain-like"/>
    <property type="match status" value="1"/>
</dbReference>
<reference evidence="5 6" key="1">
    <citation type="submission" date="2017-07" db="EMBL/GenBank/DDBJ databases">
        <title>The complete genome sequence of Bacillus mesonae strain H20-5, an efficient strain improving plant abiotic stress resistance.</title>
        <authorList>
            <person name="Kim S.Y."/>
            <person name="Song H."/>
            <person name="Sang M.K."/>
            <person name="Weon H.-Y."/>
            <person name="Song J."/>
        </authorList>
    </citation>
    <scope>NUCLEOTIDE SEQUENCE [LARGE SCALE GENOMIC DNA]</scope>
    <source>
        <strain evidence="5 6">H20-5</strain>
    </source>
</reference>
<dbReference type="InterPro" id="IPR008920">
    <property type="entry name" value="TF_FadR/GntR_C"/>
</dbReference>
<evidence type="ECO:0000313" key="5">
    <source>
        <dbReference type="EMBL" id="AZU62692.1"/>
    </source>
</evidence>
<dbReference type="RefSeq" id="WP_127487505.1">
    <property type="nucleotide sequence ID" value="NZ_CP022572.1"/>
</dbReference>